<dbReference type="GO" id="GO:0005737">
    <property type="term" value="C:cytoplasm"/>
    <property type="evidence" value="ECO:0007669"/>
    <property type="project" value="TreeGrafter"/>
</dbReference>
<sequence length="70" mass="7757">MTTLSLEQLAQRLREAESRGQAIEPLRDALGVDNAEAAYAIQRMNVQHHVANGRRVAGRKVGLTHPKVQQ</sequence>
<reference evidence="1 2" key="2">
    <citation type="submission" date="2018-01" db="EMBL/GenBank/DDBJ databases">
        <title>Genomic study of Klebsiella pneumoniae.</title>
        <authorList>
            <person name="Yang Y."/>
            <person name="Bicalho R."/>
        </authorList>
    </citation>
    <scope>NUCLEOTIDE SEQUENCE [LARGE SCALE GENOMIC DNA]</scope>
    <source>
        <strain evidence="1 2">A2</strain>
    </source>
</reference>
<accession>A0A2J4Z0D3</accession>
<protein>
    <submittedName>
        <fullName evidence="1">2-keto-4-pentenoate hydratase</fullName>
    </submittedName>
</protein>
<dbReference type="SUPFAM" id="SSF56529">
    <property type="entry name" value="FAH"/>
    <property type="match status" value="1"/>
</dbReference>
<dbReference type="InterPro" id="IPR036663">
    <property type="entry name" value="Fumarylacetoacetase_C_sf"/>
</dbReference>
<evidence type="ECO:0000313" key="2">
    <source>
        <dbReference type="Proteomes" id="UP000234661"/>
    </source>
</evidence>
<dbReference type="PANTHER" id="PTHR30143:SF0">
    <property type="entry name" value="2-KETO-4-PENTENOATE HYDRATASE"/>
    <property type="match status" value="1"/>
</dbReference>
<gene>
    <name evidence="1" type="ORF">CWM85_20825</name>
</gene>
<dbReference type="PANTHER" id="PTHR30143">
    <property type="entry name" value="ACID HYDRATASE"/>
    <property type="match status" value="1"/>
</dbReference>
<comment type="caution">
    <text evidence="1">The sequence shown here is derived from an EMBL/GenBank/DDBJ whole genome shotgun (WGS) entry which is preliminary data.</text>
</comment>
<dbReference type="AlphaFoldDB" id="A0A2J4Z0D3"/>
<evidence type="ECO:0000313" key="1">
    <source>
        <dbReference type="EMBL" id="PLM56534.1"/>
    </source>
</evidence>
<dbReference type="Proteomes" id="UP000234661">
    <property type="component" value="Unassembled WGS sequence"/>
</dbReference>
<name>A0A2J4Z0D3_9ENTR</name>
<dbReference type="GO" id="GO:0008684">
    <property type="term" value="F:2-oxopent-4-enoate hydratase activity"/>
    <property type="evidence" value="ECO:0007669"/>
    <property type="project" value="TreeGrafter"/>
</dbReference>
<organism evidence="1 2">
    <name type="scientific">Klebsiella michiganensis</name>
    <dbReference type="NCBI Taxonomy" id="1134687"/>
    <lineage>
        <taxon>Bacteria</taxon>
        <taxon>Pseudomonadati</taxon>
        <taxon>Pseudomonadota</taxon>
        <taxon>Gammaproteobacteria</taxon>
        <taxon>Enterobacterales</taxon>
        <taxon>Enterobacteriaceae</taxon>
        <taxon>Klebsiella/Raoultella group</taxon>
        <taxon>Klebsiella</taxon>
    </lineage>
</organism>
<feature type="non-terminal residue" evidence="1">
    <location>
        <position position="70"/>
    </location>
</feature>
<dbReference type="InterPro" id="IPR050772">
    <property type="entry name" value="Hydratase-Decarb/MhpD_sf"/>
</dbReference>
<dbReference type="EMBL" id="PIET01000710">
    <property type="protein sequence ID" value="PLM56534.1"/>
    <property type="molecule type" value="Genomic_DNA"/>
</dbReference>
<dbReference type="Gene3D" id="3.90.850.10">
    <property type="entry name" value="Fumarylacetoacetase-like, C-terminal domain"/>
    <property type="match status" value="1"/>
</dbReference>
<reference evidence="1 2" key="1">
    <citation type="submission" date="2017-11" db="EMBL/GenBank/DDBJ databases">
        <authorList>
            <person name="Han C.G."/>
        </authorList>
    </citation>
    <scope>NUCLEOTIDE SEQUENCE [LARGE SCALE GENOMIC DNA]</scope>
    <source>
        <strain evidence="1 2">A2</strain>
    </source>
</reference>
<proteinExistence type="predicted"/>